<protein>
    <submittedName>
        <fullName evidence="9">AI-2E family transporter</fullName>
    </submittedName>
</protein>
<evidence type="ECO:0000256" key="8">
    <source>
        <dbReference type="SAM" id="Phobius"/>
    </source>
</evidence>
<feature type="transmembrane region" description="Helical" evidence="8">
    <location>
        <begin position="313"/>
        <end position="334"/>
    </location>
</feature>
<feature type="transmembrane region" description="Helical" evidence="8">
    <location>
        <begin position="12"/>
        <end position="32"/>
    </location>
</feature>
<accession>A0A5P0ZFK6</accession>
<dbReference type="Pfam" id="PF01594">
    <property type="entry name" value="AI-2E_transport"/>
    <property type="match status" value="1"/>
</dbReference>
<evidence type="ECO:0000313" key="10">
    <source>
        <dbReference type="Proteomes" id="UP000380386"/>
    </source>
</evidence>
<keyword evidence="3" id="KW-0813">Transport</keyword>
<comment type="caution">
    <text evidence="9">The sequence shown here is derived from an EMBL/GenBank/DDBJ whole genome shotgun (WGS) entry which is preliminary data.</text>
</comment>
<dbReference type="GO" id="GO:0005886">
    <property type="term" value="C:plasma membrane"/>
    <property type="evidence" value="ECO:0007669"/>
    <property type="project" value="UniProtKB-SubCell"/>
</dbReference>
<organism evidence="9 10">
    <name type="scientific">Companilactobacillus mishanensis</name>
    <dbReference type="NCBI Taxonomy" id="2486008"/>
    <lineage>
        <taxon>Bacteria</taxon>
        <taxon>Bacillati</taxon>
        <taxon>Bacillota</taxon>
        <taxon>Bacilli</taxon>
        <taxon>Lactobacillales</taxon>
        <taxon>Lactobacillaceae</taxon>
        <taxon>Companilactobacillus</taxon>
    </lineage>
</organism>
<feature type="transmembrane region" description="Helical" evidence="8">
    <location>
        <begin position="340"/>
        <end position="360"/>
    </location>
</feature>
<dbReference type="EMBL" id="VDFM01000002">
    <property type="protein sequence ID" value="MQS51822.1"/>
    <property type="molecule type" value="Genomic_DNA"/>
</dbReference>
<reference evidence="9 10" key="1">
    <citation type="journal article" date="2019" name="Syst. Appl. Microbiol.">
        <title>Polyphasic characterization of two novel Lactobacillus spp. isolated from blown salami packages: Description of Lactobacillus halodurans sp. nov. and Lactobacillus salsicarnum sp. nov.</title>
        <authorList>
            <person name="Schuster J.A."/>
            <person name="Klingl A."/>
            <person name="Vogel R.F."/>
            <person name="Ehrmann M.A."/>
        </authorList>
    </citation>
    <scope>NUCLEOTIDE SEQUENCE [LARGE SCALE GENOMIC DNA]</scope>
    <source>
        <strain evidence="9 10">TMW 1.2118</strain>
    </source>
</reference>
<evidence type="ECO:0000256" key="3">
    <source>
        <dbReference type="ARBA" id="ARBA00022448"/>
    </source>
</evidence>
<feature type="transmembrane region" description="Helical" evidence="8">
    <location>
        <begin position="285"/>
        <end position="306"/>
    </location>
</feature>
<dbReference type="GO" id="GO:0055085">
    <property type="term" value="P:transmembrane transport"/>
    <property type="evidence" value="ECO:0007669"/>
    <property type="project" value="TreeGrafter"/>
</dbReference>
<evidence type="ECO:0000256" key="5">
    <source>
        <dbReference type="ARBA" id="ARBA00022692"/>
    </source>
</evidence>
<evidence type="ECO:0000313" key="9">
    <source>
        <dbReference type="EMBL" id="MQS51822.1"/>
    </source>
</evidence>
<gene>
    <name evidence="9" type="ORF">FHL02_02185</name>
</gene>
<proteinExistence type="inferred from homology"/>
<feature type="transmembrane region" description="Helical" evidence="8">
    <location>
        <begin position="170"/>
        <end position="192"/>
    </location>
</feature>
<dbReference type="InterPro" id="IPR002549">
    <property type="entry name" value="AI-2E-like"/>
</dbReference>
<name>A0A5P0ZFK6_9LACO</name>
<dbReference type="PANTHER" id="PTHR21716">
    <property type="entry name" value="TRANSMEMBRANE PROTEIN"/>
    <property type="match status" value="1"/>
</dbReference>
<evidence type="ECO:0000256" key="7">
    <source>
        <dbReference type="ARBA" id="ARBA00023136"/>
    </source>
</evidence>
<keyword evidence="6 8" id="KW-1133">Transmembrane helix</keyword>
<sequence>MKLTKQEFIRYGAFIAIFLILIIYPAQVFNLFKALWSVALPLVIGAALAYCINILSSMFEKYFWPKAKKKIWTSLRRPTALILALVIIIAIIAWVMRLVIPQFIDAISGFFTSLPDVVDKINKWLDNSNNANTLIAQLETTKIDWSSIQAKLMKLISTGLSGVFSSSLSIFGSISKGLFNFILAFTFAIYLVSGKERIGNRLNRVFDAFLPARFMEKTRYVLHIANQSFSSFIKGQVTEAFILGTLCALGMWIFRFPNALSIGALVGMTALIPMIGAWIGGGVGFVLIAVTSPLQGVLFVLFIIILQQLEGNLIYPHVVGGSIGLPGILVLVAITIGGGLAGIVGMLVGVPIVATIYQLIRNATLKKEEKSNPTITEI</sequence>
<keyword evidence="4" id="KW-1003">Cell membrane</keyword>
<evidence type="ECO:0000256" key="6">
    <source>
        <dbReference type="ARBA" id="ARBA00022989"/>
    </source>
</evidence>
<evidence type="ECO:0000256" key="2">
    <source>
        <dbReference type="ARBA" id="ARBA00009773"/>
    </source>
</evidence>
<feature type="transmembrane region" description="Helical" evidence="8">
    <location>
        <begin position="80"/>
        <end position="100"/>
    </location>
</feature>
<keyword evidence="5 8" id="KW-0812">Transmembrane</keyword>
<feature type="transmembrane region" description="Helical" evidence="8">
    <location>
        <begin position="259"/>
        <end position="279"/>
    </location>
</feature>
<evidence type="ECO:0000256" key="1">
    <source>
        <dbReference type="ARBA" id="ARBA00004651"/>
    </source>
</evidence>
<dbReference type="OrthoDB" id="9793390at2"/>
<comment type="similarity">
    <text evidence="2">Belongs to the autoinducer-2 exporter (AI-2E) (TC 2.A.86) family.</text>
</comment>
<keyword evidence="7 8" id="KW-0472">Membrane</keyword>
<dbReference type="AlphaFoldDB" id="A0A5P0ZFK6"/>
<comment type="subcellular location">
    <subcellularLocation>
        <location evidence="1">Cell membrane</location>
        <topology evidence="1">Multi-pass membrane protein</topology>
    </subcellularLocation>
</comment>
<dbReference type="PANTHER" id="PTHR21716:SF53">
    <property type="entry name" value="PERMEASE PERM-RELATED"/>
    <property type="match status" value="1"/>
</dbReference>
<dbReference type="Proteomes" id="UP000380386">
    <property type="component" value="Unassembled WGS sequence"/>
</dbReference>
<evidence type="ECO:0000256" key="4">
    <source>
        <dbReference type="ARBA" id="ARBA00022475"/>
    </source>
</evidence>
<dbReference type="RefSeq" id="WP_153382001.1">
    <property type="nucleotide sequence ID" value="NZ_VDFM01000002.1"/>
</dbReference>
<feature type="transmembrane region" description="Helical" evidence="8">
    <location>
        <begin position="38"/>
        <end position="59"/>
    </location>
</feature>